<dbReference type="PANTHER" id="PTHR43407:SF1">
    <property type="entry name" value="LENGSIN"/>
    <property type="match status" value="1"/>
</dbReference>
<dbReference type="RefSeq" id="WP_148858981.1">
    <property type="nucleotide sequence ID" value="NZ_PHNJ01000009.1"/>
</dbReference>
<accession>A0A8J8Q189</accession>
<dbReference type="EMBL" id="PHNJ01000009">
    <property type="protein sequence ID" value="TYL37457.1"/>
    <property type="molecule type" value="Genomic_DNA"/>
</dbReference>
<feature type="domain" description="GS catalytic" evidence="5">
    <location>
        <begin position="114"/>
        <end position="200"/>
    </location>
</feature>
<dbReference type="OrthoDB" id="36124at2157"/>
<dbReference type="AlphaFoldDB" id="A0A8J8Q189"/>
<gene>
    <name evidence="6" type="ORF">CV102_15880</name>
</gene>
<dbReference type="PROSITE" id="PS51987">
    <property type="entry name" value="GS_CATALYTIC"/>
    <property type="match status" value="1"/>
</dbReference>
<comment type="caution">
    <text evidence="6">The sequence shown here is derived from an EMBL/GenBank/DDBJ whole genome shotgun (WGS) entry which is preliminary data.</text>
</comment>
<dbReference type="InterPro" id="IPR027302">
    <property type="entry name" value="Gln_synth_N_conserv_site"/>
</dbReference>
<evidence type="ECO:0000313" key="6">
    <source>
        <dbReference type="EMBL" id="TYL37457.1"/>
    </source>
</evidence>
<evidence type="ECO:0000313" key="7">
    <source>
        <dbReference type="Proteomes" id="UP000766904"/>
    </source>
</evidence>
<reference evidence="6" key="1">
    <citation type="submission" date="2017-11" db="EMBL/GenBank/DDBJ databases">
        <authorList>
            <person name="Kajale S.C."/>
            <person name="Sharma A."/>
        </authorList>
    </citation>
    <scope>NUCLEOTIDE SEQUENCE</scope>
    <source>
        <strain evidence="6">LS1_42</strain>
    </source>
</reference>
<dbReference type="Pfam" id="PF03951">
    <property type="entry name" value="Gln-synt_N"/>
    <property type="match status" value="1"/>
</dbReference>
<dbReference type="GO" id="GO:0016020">
    <property type="term" value="C:membrane"/>
    <property type="evidence" value="ECO:0007669"/>
    <property type="project" value="TreeGrafter"/>
</dbReference>
<dbReference type="FunFam" id="3.10.20.70:FF:000005">
    <property type="entry name" value="Glutamine synthetase"/>
    <property type="match status" value="1"/>
</dbReference>
<dbReference type="InterPro" id="IPR036651">
    <property type="entry name" value="Gln_synt_N_sf"/>
</dbReference>
<evidence type="ECO:0000256" key="3">
    <source>
        <dbReference type="RuleBase" id="RU000384"/>
    </source>
</evidence>
<feature type="non-terminal residue" evidence="6">
    <location>
        <position position="200"/>
    </location>
</feature>
<dbReference type="InterPro" id="IPR014746">
    <property type="entry name" value="Gln_synth/guanido_kin_cat_dom"/>
</dbReference>
<evidence type="ECO:0000256" key="1">
    <source>
        <dbReference type="ARBA" id="ARBA00009897"/>
    </source>
</evidence>
<keyword evidence="7" id="KW-1185">Reference proteome</keyword>
<dbReference type="InterPro" id="IPR008147">
    <property type="entry name" value="Gln_synt_N"/>
</dbReference>
<evidence type="ECO:0000256" key="2">
    <source>
        <dbReference type="PROSITE-ProRule" id="PRU01330"/>
    </source>
</evidence>
<sequence length="200" mass="22342">MSDGNLTTAEEEVLEQIEAKDVDFLRLQFTDILGTVKNVSVPARQAEKAFTEGIYFDGSSIEGFVRIQESDMRLKPDPETFAVLPWRTNGESAAARMICDVINTSTGEPFEGDPRYVLKQALERAKEMGYTVNAAPEPEFFLFEEDEDGHATTETNDHGGYFDLAPKDLASDVRRDIIYGLENMGFEVEASHHEVAEGQH</sequence>
<evidence type="ECO:0000259" key="5">
    <source>
        <dbReference type="PROSITE" id="PS51987"/>
    </source>
</evidence>
<evidence type="ECO:0000259" key="4">
    <source>
        <dbReference type="PROSITE" id="PS51986"/>
    </source>
</evidence>
<dbReference type="Pfam" id="PF00120">
    <property type="entry name" value="Gln-synt_C"/>
    <property type="match status" value="1"/>
</dbReference>
<protein>
    <submittedName>
        <fullName evidence="6">Glutamine synthetase</fullName>
    </submittedName>
</protein>
<dbReference type="GO" id="GO:0006542">
    <property type="term" value="P:glutamine biosynthetic process"/>
    <property type="evidence" value="ECO:0007669"/>
    <property type="project" value="InterPro"/>
</dbReference>
<dbReference type="Gene3D" id="3.10.20.70">
    <property type="entry name" value="Glutamine synthetase, N-terminal domain"/>
    <property type="match status" value="1"/>
</dbReference>
<dbReference type="PROSITE" id="PS00180">
    <property type="entry name" value="GLNA_1"/>
    <property type="match status" value="1"/>
</dbReference>
<feature type="domain" description="GS beta-grasp" evidence="4">
    <location>
        <begin position="20"/>
        <end position="107"/>
    </location>
</feature>
<dbReference type="PANTHER" id="PTHR43407">
    <property type="entry name" value="GLUTAMINE SYNTHETASE"/>
    <property type="match status" value="1"/>
</dbReference>
<dbReference type="GO" id="GO:0005737">
    <property type="term" value="C:cytoplasm"/>
    <property type="evidence" value="ECO:0007669"/>
    <property type="project" value="TreeGrafter"/>
</dbReference>
<dbReference type="GO" id="GO:0004356">
    <property type="term" value="F:glutamine synthetase activity"/>
    <property type="evidence" value="ECO:0007669"/>
    <property type="project" value="InterPro"/>
</dbReference>
<dbReference type="PROSITE" id="PS51986">
    <property type="entry name" value="GS_BETA_GRASP"/>
    <property type="match status" value="1"/>
</dbReference>
<organism evidence="6 7">
    <name type="scientific">Natronococcus pandeyae</name>
    <dbReference type="NCBI Taxonomy" id="2055836"/>
    <lineage>
        <taxon>Archaea</taxon>
        <taxon>Methanobacteriati</taxon>
        <taxon>Methanobacteriota</taxon>
        <taxon>Stenosarchaea group</taxon>
        <taxon>Halobacteria</taxon>
        <taxon>Halobacteriales</taxon>
        <taxon>Natrialbaceae</taxon>
        <taxon>Natronococcus</taxon>
    </lineage>
</organism>
<dbReference type="Gene3D" id="3.30.590.10">
    <property type="entry name" value="Glutamine synthetase/guanido kinase, catalytic domain"/>
    <property type="match status" value="1"/>
</dbReference>
<name>A0A8J8Q189_9EURY</name>
<dbReference type="SUPFAM" id="SSF54368">
    <property type="entry name" value="Glutamine synthetase, N-terminal domain"/>
    <property type="match status" value="1"/>
</dbReference>
<dbReference type="InterPro" id="IPR008146">
    <property type="entry name" value="Gln_synth_cat_dom"/>
</dbReference>
<dbReference type="Proteomes" id="UP000766904">
    <property type="component" value="Unassembled WGS sequence"/>
</dbReference>
<comment type="similarity">
    <text evidence="1 2 3">Belongs to the glutamine synthetase family.</text>
</comment>
<proteinExistence type="inferred from homology"/>
<dbReference type="SUPFAM" id="SSF55931">
    <property type="entry name" value="Glutamine synthetase/guanido kinase"/>
    <property type="match status" value="1"/>
</dbReference>